<dbReference type="InterPro" id="IPR050488">
    <property type="entry name" value="Ig_Fc_receptor"/>
</dbReference>
<keyword evidence="1" id="KW-0732">Signal</keyword>
<dbReference type="PANTHER" id="PTHR11481">
    <property type="entry name" value="IMMUNOGLOBULIN FC RECEPTOR"/>
    <property type="match status" value="1"/>
</dbReference>
<dbReference type="InterPro" id="IPR036179">
    <property type="entry name" value="Ig-like_dom_sf"/>
</dbReference>
<feature type="domain" description="Ig-like" evidence="3">
    <location>
        <begin position="42"/>
        <end position="106"/>
    </location>
</feature>
<dbReference type="GO" id="GO:0009897">
    <property type="term" value="C:external side of plasma membrane"/>
    <property type="evidence" value="ECO:0007669"/>
    <property type="project" value="TreeGrafter"/>
</dbReference>
<evidence type="ECO:0000256" key="2">
    <source>
        <dbReference type="ARBA" id="ARBA00023157"/>
    </source>
</evidence>
<dbReference type="GO" id="GO:0004888">
    <property type="term" value="F:transmembrane signaling receptor activity"/>
    <property type="evidence" value="ECO:0007669"/>
    <property type="project" value="TreeGrafter"/>
</dbReference>
<dbReference type="SUPFAM" id="SSF48726">
    <property type="entry name" value="Immunoglobulin"/>
    <property type="match status" value="1"/>
</dbReference>
<sequence>MYFCKKMLKYLLLLLLLLLYFLLHIVAIYYLQSTHISSVSVEDVILESPVHSVTEGDSLTLRCLYEHSTPPILSADFYKDGSLIQSQTTEMIISTVSKSHEGFYYCKHPKRGESPKSWISVRASSRSSRSDGLTVAVATPCHPGRSAPANKMIQMTHYLAHAVLSIVLTALQTTGLS</sequence>
<evidence type="ECO:0000313" key="4">
    <source>
        <dbReference type="Ensembl" id="ENSCCRP00015032608.1"/>
    </source>
</evidence>
<dbReference type="SMART" id="SM00409">
    <property type="entry name" value="IG"/>
    <property type="match status" value="1"/>
</dbReference>
<dbReference type="InterPro" id="IPR013783">
    <property type="entry name" value="Ig-like_fold"/>
</dbReference>
<accession>A0A8C1U6D0</accession>
<dbReference type="InterPro" id="IPR007110">
    <property type="entry name" value="Ig-like_dom"/>
</dbReference>
<proteinExistence type="predicted"/>
<organism evidence="4 5">
    <name type="scientific">Cyprinus carpio</name>
    <name type="common">Common carp</name>
    <dbReference type="NCBI Taxonomy" id="7962"/>
    <lineage>
        <taxon>Eukaryota</taxon>
        <taxon>Metazoa</taxon>
        <taxon>Chordata</taxon>
        <taxon>Craniata</taxon>
        <taxon>Vertebrata</taxon>
        <taxon>Euteleostomi</taxon>
        <taxon>Actinopterygii</taxon>
        <taxon>Neopterygii</taxon>
        <taxon>Teleostei</taxon>
        <taxon>Ostariophysi</taxon>
        <taxon>Cypriniformes</taxon>
        <taxon>Cyprinidae</taxon>
        <taxon>Cyprininae</taxon>
        <taxon>Cyprinus</taxon>
    </lineage>
</organism>
<protein>
    <recommendedName>
        <fullName evidence="3">Ig-like domain-containing protein</fullName>
    </recommendedName>
</protein>
<dbReference type="Pfam" id="PF13895">
    <property type="entry name" value="Ig_2"/>
    <property type="match status" value="1"/>
</dbReference>
<dbReference type="InterPro" id="IPR003599">
    <property type="entry name" value="Ig_sub"/>
</dbReference>
<name>A0A8C1U6D0_CYPCA</name>
<evidence type="ECO:0000313" key="5">
    <source>
        <dbReference type="Proteomes" id="UP000694700"/>
    </source>
</evidence>
<dbReference type="Gene3D" id="2.60.40.10">
    <property type="entry name" value="Immunoglobulins"/>
    <property type="match status" value="1"/>
</dbReference>
<evidence type="ECO:0000256" key="1">
    <source>
        <dbReference type="ARBA" id="ARBA00022729"/>
    </source>
</evidence>
<dbReference type="GO" id="GO:0006955">
    <property type="term" value="P:immune response"/>
    <property type="evidence" value="ECO:0007669"/>
    <property type="project" value="TreeGrafter"/>
</dbReference>
<keyword evidence="2" id="KW-1015">Disulfide bond</keyword>
<evidence type="ECO:0000259" key="3">
    <source>
        <dbReference type="PROSITE" id="PS50835"/>
    </source>
</evidence>
<dbReference type="PANTHER" id="PTHR11481:SF64">
    <property type="entry name" value="FC RECEPTOR-LIKE PROTEIN 4"/>
    <property type="match status" value="1"/>
</dbReference>
<reference evidence="4" key="1">
    <citation type="submission" date="2025-08" db="UniProtKB">
        <authorList>
            <consortium name="Ensembl"/>
        </authorList>
    </citation>
    <scope>IDENTIFICATION</scope>
</reference>
<dbReference type="Proteomes" id="UP000694700">
    <property type="component" value="Unplaced"/>
</dbReference>
<dbReference type="GO" id="GO:0007166">
    <property type="term" value="P:cell surface receptor signaling pathway"/>
    <property type="evidence" value="ECO:0007669"/>
    <property type="project" value="TreeGrafter"/>
</dbReference>
<dbReference type="Ensembl" id="ENSCCRT00015033741.1">
    <property type="protein sequence ID" value="ENSCCRP00015032608.1"/>
    <property type="gene ID" value="ENSCCRG00015013635.1"/>
</dbReference>
<dbReference type="PROSITE" id="PS50835">
    <property type="entry name" value="IG_LIKE"/>
    <property type="match status" value="1"/>
</dbReference>
<dbReference type="AlphaFoldDB" id="A0A8C1U6D0"/>